<reference evidence="4" key="1">
    <citation type="submission" date="2022-04" db="EMBL/GenBank/DDBJ databases">
        <title>Roseomonas acroporae sp. nov., isolated from coral Acropora digitifera.</title>
        <authorList>
            <person name="Sun H."/>
        </authorList>
    </citation>
    <scope>NUCLEOTIDE SEQUENCE</scope>
    <source>
        <strain evidence="4">NAR14</strain>
    </source>
</reference>
<evidence type="ECO:0000256" key="2">
    <source>
        <dbReference type="SAM" id="Phobius"/>
    </source>
</evidence>
<dbReference type="PRINTS" id="PR00368">
    <property type="entry name" value="FADPNR"/>
</dbReference>
<proteinExistence type="predicted"/>
<evidence type="ECO:0000313" key="4">
    <source>
        <dbReference type="EMBL" id="MCK8787001.1"/>
    </source>
</evidence>
<keyword evidence="5" id="KW-1185">Reference proteome</keyword>
<dbReference type="AlphaFoldDB" id="A0A9X2BXA7"/>
<evidence type="ECO:0000259" key="3">
    <source>
        <dbReference type="Pfam" id="PF13454"/>
    </source>
</evidence>
<feature type="transmembrane region" description="Helical" evidence="2">
    <location>
        <begin position="12"/>
        <end position="32"/>
    </location>
</feature>
<dbReference type="RefSeq" id="WP_248669057.1">
    <property type="nucleotide sequence ID" value="NZ_JALPRX010000103.1"/>
</dbReference>
<feature type="domain" description="FAD-dependent urate hydroxylase HpyO/Asp monooxygenase CreE-like FAD/NAD(P)-binding" evidence="3">
    <location>
        <begin position="16"/>
        <end position="171"/>
    </location>
</feature>
<organism evidence="4 5">
    <name type="scientific">Roseomonas acroporae</name>
    <dbReference type="NCBI Taxonomy" id="2937791"/>
    <lineage>
        <taxon>Bacteria</taxon>
        <taxon>Pseudomonadati</taxon>
        <taxon>Pseudomonadota</taxon>
        <taxon>Alphaproteobacteria</taxon>
        <taxon>Acetobacterales</taxon>
        <taxon>Roseomonadaceae</taxon>
        <taxon>Roseomonas</taxon>
    </lineage>
</organism>
<dbReference type="PANTHER" id="PTHR40254">
    <property type="entry name" value="BLR0577 PROTEIN"/>
    <property type="match status" value="1"/>
</dbReference>
<evidence type="ECO:0000256" key="1">
    <source>
        <dbReference type="SAM" id="MobiDB-lite"/>
    </source>
</evidence>
<dbReference type="EMBL" id="JALPRX010000103">
    <property type="protein sequence ID" value="MCK8787001.1"/>
    <property type="molecule type" value="Genomic_DNA"/>
</dbReference>
<dbReference type="Pfam" id="PF13454">
    <property type="entry name" value="NAD_binding_9"/>
    <property type="match status" value="1"/>
</dbReference>
<gene>
    <name evidence="4" type="ORF">M0638_21745</name>
</gene>
<sequence length="494" mass="50306">MTDGPGIVPGSMPGIVVVGGGLAGAAFALHLLRDHGDRPARLTLLEPAALPGAGLAYSTAEPTSRVNVAATRMSLFGEAPADFDDWLRRQGVPARDPAATVAGGGLFPQRAAFGRYVAERLAEAVAAAPAMAFRHRRARATAIRRAPGGFLVTLDDGGVLPAGCVVLATGHLPPALPAPLRTLSGDARLVADPWDMAALDRVSGTGDVLVLGTGLTGCDVVAALRRRGHAGRILALSRHGLLPRPRTPLPVGPAGDFATAPATGATALLRRVRAAVAAEVAAGRPWENVIAALREQAPAVWGALPLAEKRRALRHLRAWWDVHRFQSAPQIDALLRREIAAGGVLLLAGSLLEARPEADGIHLLLRPRGAPAAAAAIGRTVSAVVNCTGPAHGQALAANPALRSLWEAGAILPDPCGLGIAVDGAGRALDAAGAAQPDLLVAGPPARGTYGELMGLPQMTDQPRALARLVAQGLPGGGEGGAAGHRPAPPARSA</sequence>
<dbReference type="InterPro" id="IPR038732">
    <property type="entry name" value="HpyO/CreE_NAD-binding"/>
</dbReference>
<dbReference type="InterPro" id="IPR036188">
    <property type="entry name" value="FAD/NAD-bd_sf"/>
</dbReference>
<evidence type="ECO:0000313" key="5">
    <source>
        <dbReference type="Proteomes" id="UP001139516"/>
    </source>
</evidence>
<feature type="compositionally biased region" description="Gly residues" evidence="1">
    <location>
        <begin position="474"/>
        <end position="483"/>
    </location>
</feature>
<dbReference type="InterPro" id="IPR052189">
    <property type="entry name" value="L-asp_N-monooxygenase_NS-form"/>
</dbReference>
<protein>
    <submittedName>
        <fullName evidence="4">FAD/NAD(P)-binding protein</fullName>
    </submittedName>
</protein>
<keyword evidence="2" id="KW-0812">Transmembrane</keyword>
<keyword evidence="2" id="KW-1133">Transmembrane helix</keyword>
<name>A0A9X2BXA7_9PROT</name>
<dbReference type="PANTHER" id="PTHR40254:SF1">
    <property type="entry name" value="BLR0577 PROTEIN"/>
    <property type="match status" value="1"/>
</dbReference>
<accession>A0A9X2BXA7</accession>
<feature type="region of interest" description="Disordered" evidence="1">
    <location>
        <begin position="473"/>
        <end position="494"/>
    </location>
</feature>
<keyword evidence="2" id="KW-0472">Membrane</keyword>
<dbReference type="Gene3D" id="3.50.50.60">
    <property type="entry name" value="FAD/NAD(P)-binding domain"/>
    <property type="match status" value="2"/>
</dbReference>
<dbReference type="Proteomes" id="UP001139516">
    <property type="component" value="Unassembled WGS sequence"/>
</dbReference>
<dbReference type="SUPFAM" id="SSF51905">
    <property type="entry name" value="FAD/NAD(P)-binding domain"/>
    <property type="match status" value="1"/>
</dbReference>
<comment type="caution">
    <text evidence="4">The sequence shown here is derived from an EMBL/GenBank/DDBJ whole genome shotgun (WGS) entry which is preliminary data.</text>
</comment>